<dbReference type="RefSeq" id="WP_343917088.1">
    <property type="nucleotide sequence ID" value="NZ_BAAAJT010000002.1"/>
</dbReference>
<dbReference type="Proteomes" id="UP001597351">
    <property type="component" value="Unassembled WGS sequence"/>
</dbReference>
<sequence>MATDPSSEILEGNVGFFWPQEDHRVDLDDAIVERGYIAQAPDSFVQVRALDETEVLPGITMHSSSRPMALFGSTEKAGILIPDLMSAGRTGHFGGSKASVRRYRARSLISGVDLHSARSSKLVSASLVFAEGLEFAALSTLHTEFKADPLTHLVTEAQFTLKADPAANGGKYGPYELVLEPDWSTSNSGSTTNLSTGLSITLTVKRPRPFSQFRHLLVGIQDLLNVTYDRFVPAQSGRALVDGASSERSYLWLQDTMVQPPHSAGVSGRQGSTPLFQLADIGGSAGLRRWLTLRDQFPDVAKSVSSGHRYGGSRQPARLLELAAATEIYVAAHRKAGAAWAKKATAPTPAEALARRVGKPFLDLVGDYSTWGARVQDTYNSVKHNPSFARDPEELRLLSWSAQVALLCVLLDRAALSKAPSRRILSDYRVKRGSDELRNLLGT</sequence>
<name>A0ABW4TJD6_9ACTN</name>
<feature type="domain" description="ApeA N-terminal" evidence="1">
    <location>
        <begin position="64"/>
        <end position="289"/>
    </location>
</feature>
<dbReference type="Pfam" id="PF18862">
    <property type="entry name" value="ApeA_NTD1"/>
    <property type="match status" value="1"/>
</dbReference>
<evidence type="ECO:0000313" key="2">
    <source>
        <dbReference type="EMBL" id="MFD1946695.1"/>
    </source>
</evidence>
<keyword evidence="3" id="KW-1185">Reference proteome</keyword>
<proteinExistence type="predicted"/>
<evidence type="ECO:0000259" key="1">
    <source>
        <dbReference type="Pfam" id="PF18862"/>
    </source>
</evidence>
<reference evidence="3" key="1">
    <citation type="journal article" date="2019" name="Int. J. Syst. Evol. Microbiol.">
        <title>The Global Catalogue of Microorganisms (GCM) 10K type strain sequencing project: providing services to taxonomists for standard genome sequencing and annotation.</title>
        <authorList>
            <consortium name="The Broad Institute Genomics Platform"/>
            <consortium name="The Broad Institute Genome Sequencing Center for Infectious Disease"/>
            <person name="Wu L."/>
            <person name="Ma J."/>
        </authorList>
    </citation>
    <scope>NUCLEOTIDE SEQUENCE [LARGE SCALE GENOMIC DNA]</scope>
    <source>
        <strain evidence="3">CGMCC 1.12477</strain>
    </source>
</reference>
<accession>A0ABW4TJD6</accession>
<dbReference type="EMBL" id="JBHUGD010000003">
    <property type="protein sequence ID" value="MFD1946695.1"/>
    <property type="molecule type" value="Genomic_DNA"/>
</dbReference>
<evidence type="ECO:0000313" key="3">
    <source>
        <dbReference type="Proteomes" id="UP001597351"/>
    </source>
</evidence>
<comment type="caution">
    <text evidence="2">The sequence shown here is derived from an EMBL/GenBank/DDBJ whole genome shotgun (WGS) entry which is preliminary data.</text>
</comment>
<gene>
    <name evidence="2" type="ORF">ACFSDE_07825</name>
</gene>
<dbReference type="InterPro" id="IPR041223">
    <property type="entry name" value="ApeA_NTD"/>
</dbReference>
<organism evidence="2 3">
    <name type="scientific">Nocardioides aestuarii</name>
    <dbReference type="NCBI Taxonomy" id="252231"/>
    <lineage>
        <taxon>Bacteria</taxon>
        <taxon>Bacillati</taxon>
        <taxon>Actinomycetota</taxon>
        <taxon>Actinomycetes</taxon>
        <taxon>Propionibacteriales</taxon>
        <taxon>Nocardioidaceae</taxon>
        <taxon>Nocardioides</taxon>
    </lineage>
</organism>
<protein>
    <recommendedName>
        <fullName evidence="1">ApeA N-terminal domain-containing protein</fullName>
    </recommendedName>
</protein>